<evidence type="ECO:0000256" key="2">
    <source>
        <dbReference type="SAM" id="Phobius"/>
    </source>
</evidence>
<organism evidence="3 4">
    <name type="scientific">Cymbomonas tetramitiformis</name>
    <dbReference type="NCBI Taxonomy" id="36881"/>
    <lineage>
        <taxon>Eukaryota</taxon>
        <taxon>Viridiplantae</taxon>
        <taxon>Chlorophyta</taxon>
        <taxon>Pyramimonadophyceae</taxon>
        <taxon>Pyramimonadales</taxon>
        <taxon>Pyramimonadaceae</taxon>
        <taxon>Cymbomonas</taxon>
    </lineage>
</organism>
<proteinExistence type="predicted"/>
<feature type="transmembrane region" description="Helical" evidence="2">
    <location>
        <begin position="12"/>
        <end position="32"/>
    </location>
</feature>
<keyword evidence="2" id="KW-0472">Membrane</keyword>
<sequence length="263" mass="29450">METDLSGTSGNFVTVAVLASAVFYAYSYFIVLRFQPKFGPSSPSRQDAIYSPDNPQKTIELPGSQDALEFQKRCAHDLKDVDVLEAAATSESPIVDQLQIETLQKTHTEQLREDEIRGISGGRASTGGGIGGAQRRAARASLSNLQTNAPVTKQAAQVEMQSLEKVKQQYQETAERQRQRQFSVRVPGNFCENLENSRQQQQQVKLTARQESIGQSRKGYAILRGLFGMWELLVMKFIMPSARKVMSFFSTWHLRFFTTVSSK</sequence>
<keyword evidence="4" id="KW-1185">Reference proteome</keyword>
<evidence type="ECO:0000313" key="4">
    <source>
        <dbReference type="Proteomes" id="UP001190700"/>
    </source>
</evidence>
<reference evidence="3 4" key="1">
    <citation type="journal article" date="2015" name="Genome Biol. Evol.">
        <title>Comparative Genomics of a Bacterivorous Green Alga Reveals Evolutionary Causalities and Consequences of Phago-Mixotrophic Mode of Nutrition.</title>
        <authorList>
            <person name="Burns J.A."/>
            <person name="Paasch A."/>
            <person name="Narechania A."/>
            <person name="Kim E."/>
        </authorList>
    </citation>
    <scope>NUCLEOTIDE SEQUENCE [LARGE SCALE GENOMIC DNA]</scope>
    <source>
        <strain evidence="3 4">PLY_AMNH</strain>
    </source>
</reference>
<keyword evidence="1" id="KW-0175">Coiled coil</keyword>
<protein>
    <submittedName>
        <fullName evidence="3">Uncharacterized protein</fullName>
    </submittedName>
</protein>
<feature type="coiled-coil region" evidence="1">
    <location>
        <begin position="153"/>
        <end position="211"/>
    </location>
</feature>
<feature type="transmembrane region" description="Helical" evidence="2">
    <location>
        <begin position="219"/>
        <end position="239"/>
    </location>
</feature>
<evidence type="ECO:0000256" key="1">
    <source>
        <dbReference type="SAM" id="Coils"/>
    </source>
</evidence>
<dbReference type="Proteomes" id="UP001190700">
    <property type="component" value="Unassembled WGS sequence"/>
</dbReference>
<gene>
    <name evidence="3" type="ORF">CYMTET_18463</name>
</gene>
<keyword evidence="2" id="KW-0812">Transmembrane</keyword>
<evidence type="ECO:0000313" key="3">
    <source>
        <dbReference type="EMBL" id="KAK3273290.1"/>
    </source>
</evidence>
<name>A0AAE0L6A2_9CHLO</name>
<accession>A0AAE0L6A2</accession>
<dbReference type="AlphaFoldDB" id="A0AAE0L6A2"/>
<keyword evidence="2" id="KW-1133">Transmembrane helix</keyword>
<comment type="caution">
    <text evidence="3">The sequence shown here is derived from an EMBL/GenBank/DDBJ whole genome shotgun (WGS) entry which is preliminary data.</text>
</comment>
<dbReference type="EMBL" id="LGRX02008564">
    <property type="protein sequence ID" value="KAK3273290.1"/>
    <property type="molecule type" value="Genomic_DNA"/>
</dbReference>